<name>A0A178WBU2_ARATH</name>
<evidence type="ECO:0000313" key="2">
    <source>
        <dbReference type="EMBL" id="OAP15910.1"/>
    </source>
</evidence>
<dbReference type="AlphaFoldDB" id="A0A178WBU2"/>
<proteinExistence type="predicted"/>
<dbReference type="Proteomes" id="UP000078284">
    <property type="component" value="Chromosome 1"/>
</dbReference>
<gene>
    <name evidence="2" type="ordered locus">AXX17_At1g53910</name>
</gene>
<sequence>MEPLFLCDFNSKEVKRRRPQLKNDDLQVTQLRKREFLNEETIKRMNAKRAVTRDREERENSKSVKRIFPRNQAKQKHQNALKV</sequence>
<reference evidence="3" key="1">
    <citation type="journal article" date="2016" name="Proc. Natl. Acad. Sci. U.S.A.">
        <title>Chromosome-level assembly of Arabidopsis thaliana Ler reveals the extent of translocation and inversion polymorphisms.</title>
        <authorList>
            <person name="Zapata L."/>
            <person name="Ding J."/>
            <person name="Willing E.M."/>
            <person name="Hartwig B."/>
            <person name="Bezdan D."/>
            <person name="Jiao W.B."/>
            <person name="Patel V."/>
            <person name="Velikkakam James G."/>
            <person name="Koornneef M."/>
            <person name="Ossowski S."/>
            <person name="Schneeberger K."/>
        </authorList>
    </citation>
    <scope>NUCLEOTIDE SEQUENCE [LARGE SCALE GENOMIC DNA]</scope>
    <source>
        <strain evidence="3">cv. Landsberg erecta</strain>
    </source>
</reference>
<protein>
    <submittedName>
        <fullName evidence="2">Uncharacterized protein</fullName>
    </submittedName>
</protein>
<organism evidence="2 3">
    <name type="scientific">Arabidopsis thaliana</name>
    <name type="common">Mouse-ear cress</name>
    <dbReference type="NCBI Taxonomy" id="3702"/>
    <lineage>
        <taxon>Eukaryota</taxon>
        <taxon>Viridiplantae</taxon>
        <taxon>Streptophyta</taxon>
        <taxon>Embryophyta</taxon>
        <taxon>Tracheophyta</taxon>
        <taxon>Spermatophyta</taxon>
        <taxon>Magnoliopsida</taxon>
        <taxon>eudicotyledons</taxon>
        <taxon>Gunneridae</taxon>
        <taxon>Pentapetalae</taxon>
        <taxon>rosids</taxon>
        <taxon>malvids</taxon>
        <taxon>Brassicales</taxon>
        <taxon>Brassicaceae</taxon>
        <taxon>Camelineae</taxon>
        <taxon>Arabidopsis</taxon>
    </lineage>
</organism>
<comment type="caution">
    <text evidence="2">The sequence shown here is derived from an EMBL/GenBank/DDBJ whole genome shotgun (WGS) entry which is preliminary data.</text>
</comment>
<feature type="compositionally biased region" description="Basic and acidic residues" evidence="1">
    <location>
        <begin position="51"/>
        <end position="62"/>
    </location>
</feature>
<feature type="compositionally biased region" description="Basic residues" evidence="1">
    <location>
        <begin position="63"/>
        <end position="83"/>
    </location>
</feature>
<dbReference type="EMBL" id="LUHQ01000001">
    <property type="protein sequence ID" value="OAP15910.1"/>
    <property type="molecule type" value="Genomic_DNA"/>
</dbReference>
<feature type="region of interest" description="Disordered" evidence="1">
    <location>
        <begin position="47"/>
        <end position="83"/>
    </location>
</feature>
<evidence type="ECO:0000256" key="1">
    <source>
        <dbReference type="SAM" id="MobiDB-lite"/>
    </source>
</evidence>
<accession>A0A178WBU2</accession>
<evidence type="ECO:0000313" key="3">
    <source>
        <dbReference type="Proteomes" id="UP000078284"/>
    </source>
</evidence>